<dbReference type="InterPro" id="IPR035445">
    <property type="entry name" value="GYF-like_dom_sf"/>
</dbReference>
<feature type="region of interest" description="Disordered" evidence="1">
    <location>
        <begin position="928"/>
        <end position="950"/>
    </location>
</feature>
<sequence>MTTSTMHFGPEWMRTKQGPSRPGPSPPLTAPAPPGNSSYSALVNAAANPPLETPDTINPFRYSKEEMLRIYKEGGGKGGLGLEVERWEGIVREVGYDPVGLKEPSEAEKKLFAGSLNSEIRRRQSTDFLSPLTTSGLERPKLNHSASGTGSPMRERIGNLVGRRRDSTDQPSLSLPRKLSLSSMQGGLTSPREAALPSPRTRIGHAQGFDGVLSESWSARRRVSEGGTKPGGNGRADRDASEMNPDGKSGEIKEEEEESPSTSNNLGGDSTLTSKPESSQDPSVDQGGAAGTTTEGSVAVANEAMSNLSSRNDSPQLSTEPETAGDPALSRPSGVTELASVEWSYLDPQGQVQGPFRADVMQRWHGEGYFTPDLLMKRTHLDLEWTPVGELVRRAGSSPVFLTPTVSSAAPPGLPRRPDPLLGSPAPDRERIMPYQPTPTRSLRSSTLDSYLNNGSSVPASPSSSFSGPRFFNGSPDPSTFDGRMNSHVFSETHNAPRIAALTGNLDPSVSGRRGTFNDPFDPNFSARLNLTPSRTVEGLGFRGVDGTNAAEPGPFSPGFNAGGVDGVSSTGSFSKGASSNAIRGQDSLLNGHAASSPFPGSDFGPVGGFGSPSNGSRVVNRDVFGRPGMEDPRHFIGANGPYMNGAPSQYTPNGQQFPQGANLQYPSQLDSHSLHSLTPLSERQPAIAPQTIPVGQHQHSFASPSFSGTQSAWPPQDISAFRRPGPFDPNFPTASNTIPITPVTPSRPSHAPSLQTAAGPEQSPWFPTQPAAGNAWSGDASSLTVANLGQHNQQQREEEASVRSSEAPLATSPPQAEAVAQPVQEGQPSPVPAAAEAPASSAPVAEPTKAAQKAARKANVQSAAPPTQLQASKPAPQLNVAVPAPAAAAAPITPVAEPKSAWSTDDAQKAKPAGAAMSLREIQEAETKKLEARKAAERERERAARAAAVATPAEEIQTFTASWGLPTSQAGTARPAVAKESALSPPPTAAASTPVWTNAPKAPVAKKTMKEIQEEEERRKKLATKEKDTVAAAARRAYAETTTKVTVSAQATGGAWTTVGTGGKTPAAAPAAAPVRPPMSAVVSSKTVASTSSAALAPPPAVRTPAAAAPSPRPASSIKASKSDEVPVPPSHEFLKWLSESMKGLNSSVNIEEISSMLLSFPMDPDPSTLEIISDLIYASSTTMDGRRFAAEFVSRRKADAASRPKGAAPAGAPGKTLSIADVVKAQPKPVQNEWGGFKVVNKKKKSARA</sequence>
<evidence type="ECO:0000313" key="4">
    <source>
        <dbReference type="Proteomes" id="UP000250043"/>
    </source>
</evidence>
<feature type="compositionally biased region" description="Basic and acidic residues" evidence="1">
    <location>
        <begin position="153"/>
        <end position="168"/>
    </location>
</feature>
<evidence type="ECO:0000256" key="1">
    <source>
        <dbReference type="SAM" id="MobiDB-lite"/>
    </source>
</evidence>
<keyword evidence="4" id="KW-1185">Reference proteome</keyword>
<gene>
    <name evidence="3" type="ORF">OBBRIDRAFT_750886</name>
</gene>
<feature type="region of interest" description="Disordered" evidence="1">
    <location>
        <begin position="1"/>
        <end position="43"/>
    </location>
</feature>
<feature type="compositionally biased region" description="Polar residues" evidence="1">
    <location>
        <begin position="126"/>
        <end position="136"/>
    </location>
</feature>
<dbReference type="CDD" id="cd00072">
    <property type="entry name" value="GYF"/>
    <property type="match status" value="1"/>
</dbReference>
<feature type="compositionally biased region" description="Polar residues" evidence="1">
    <location>
        <begin position="438"/>
        <end position="452"/>
    </location>
</feature>
<feature type="region of interest" description="Disordered" evidence="1">
    <location>
        <begin position="122"/>
        <end position="335"/>
    </location>
</feature>
<dbReference type="EMBL" id="KV722365">
    <property type="protein sequence ID" value="OCH92679.1"/>
    <property type="molecule type" value="Genomic_DNA"/>
</dbReference>
<feature type="region of interest" description="Disordered" evidence="1">
    <location>
        <begin position="1093"/>
        <end position="1128"/>
    </location>
</feature>
<dbReference type="PROSITE" id="PS50829">
    <property type="entry name" value="GYF"/>
    <property type="match status" value="1"/>
</dbReference>
<dbReference type="Gene3D" id="3.30.1490.40">
    <property type="match status" value="1"/>
</dbReference>
<feature type="compositionally biased region" description="Pro residues" evidence="1">
    <location>
        <begin position="21"/>
        <end position="34"/>
    </location>
</feature>
<feature type="compositionally biased region" description="Polar residues" evidence="1">
    <location>
        <begin position="260"/>
        <end position="283"/>
    </location>
</feature>
<evidence type="ECO:0000313" key="3">
    <source>
        <dbReference type="EMBL" id="OCH92679.1"/>
    </source>
</evidence>
<feature type="compositionally biased region" description="Low complexity" evidence="1">
    <location>
        <begin position="833"/>
        <end position="848"/>
    </location>
</feature>
<feature type="compositionally biased region" description="Low complexity" evidence="1">
    <location>
        <begin position="453"/>
        <end position="475"/>
    </location>
</feature>
<feature type="region of interest" description="Disordered" evidence="1">
    <location>
        <begin position="403"/>
        <end position="478"/>
    </location>
</feature>
<feature type="compositionally biased region" description="Polar residues" evidence="1">
    <location>
        <begin position="733"/>
        <end position="757"/>
    </location>
</feature>
<dbReference type="OrthoDB" id="6415790at2759"/>
<protein>
    <recommendedName>
        <fullName evidence="2">GYF domain-containing protein</fullName>
    </recommendedName>
</protein>
<evidence type="ECO:0000259" key="2">
    <source>
        <dbReference type="PROSITE" id="PS50829"/>
    </source>
</evidence>
<dbReference type="InterPro" id="IPR003169">
    <property type="entry name" value="GYF"/>
</dbReference>
<feature type="compositionally biased region" description="Low complexity" evidence="1">
    <location>
        <begin position="1104"/>
        <end position="1121"/>
    </location>
</feature>
<dbReference type="InterPro" id="IPR051640">
    <property type="entry name" value="GRB10-interact_GYF"/>
</dbReference>
<dbReference type="AlphaFoldDB" id="A0A8E2DND0"/>
<feature type="compositionally biased region" description="Low complexity" evidence="1">
    <location>
        <begin position="171"/>
        <end position="183"/>
    </location>
</feature>
<feature type="compositionally biased region" description="Basic and acidic residues" evidence="1">
    <location>
        <begin position="928"/>
        <end position="945"/>
    </location>
</feature>
<organism evidence="3 4">
    <name type="scientific">Obba rivulosa</name>
    <dbReference type="NCBI Taxonomy" id="1052685"/>
    <lineage>
        <taxon>Eukaryota</taxon>
        <taxon>Fungi</taxon>
        <taxon>Dikarya</taxon>
        <taxon>Basidiomycota</taxon>
        <taxon>Agaricomycotina</taxon>
        <taxon>Agaricomycetes</taxon>
        <taxon>Polyporales</taxon>
        <taxon>Gelatoporiaceae</taxon>
        <taxon>Obba</taxon>
    </lineage>
</organism>
<feature type="compositionally biased region" description="Polar residues" evidence="1">
    <location>
        <begin position="698"/>
        <end position="714"/>
    </location>
</feature>
<dbReference type="Pfam" id="PF02213">
    <property type="entry name" value="GYF"/>
    <property type="match status" value="1"/>
</dbReference>
<dbReference type="GO" id="GO:0005829">
    <property type="term" value="C:cytosol"/>
    <property type="evidence" value="ECO:0007669"/>
    <property type="project" value="TreeGrafter"/>
</dbReference>
<feature type="region of interest" description="Disordered" evidence="1">
    <location>
        <begin position="695"/>
        <end position="873"/>
    </location>
</feature>
<reference evidence="3 4" key="1">
    <citation type="submission" date="2016-07" db="EMBL/GenBank/DDBJ databases">
        <title>Draft genome of the white-rot fungus Obba rivulosa 3A-2.</title>
        <authorList>
            <consortium name="DOE Joint Genome Institute"/>
            <person name="Miettinen O."/>
            <person name="Riley R."/>
            <person name="Acob R."/>
            <person name="Barry K."/>
            <person name="Cullen D."/>
            <person name="De Vries R."/>
            <person name="Hainaut M."/>
            <person name="Hatakka A."/>
            <person name="Henrissat B."/>
            <person name="Hilden K."/>
            <person name="Kuo R."/>
            <person name="Labutti K."/>
            <person name="Lipzen A."/>
            <person name="Makela M.R."/>
            <person name="Sandor L."/>
            <person name="Spatafora J.W."/>
            <person name="Grigoriev I.V."/>
            <person name="Hibbett D.S."/>
        </authorList>
    </citation>
    <scope>NUCLEOTIDE SEQUENCE [LARGE SCALE GENOMIC DNA]</scope>
    <source>
        <strain evidence="3 4">3A-2</strain>
    </source>
</reference>
<proteinExistence type="predicted"/>
<feature type="compositionally biased region" description="Polar residues" evidence="1">
    <location>
        <begin position="304"/>
        <end position="321"/>
    </location>
</feature>
<dbReference type="PANTHER" id="PTHR14445:SF36">
    <property type="entry name" value="FI03272P-RELATED"/>
    <property type="match status" value="1"/>
</dbReference>
<feature type="compositionally biased region" description="Polar residues" evidence="1">
    <location>
        <begin position="860"/>
        <end position="872"/>
    </location>
</feature>
<dbReference type="SUPFAM" id="SSF55277">
    <property type="entry name" value="GYF domain"/>
    <property type="match status" value="1"/>
</dbReference>
<dbReference type="PANTHER" id="PTHR14445">
    <property type="entry name" value="GRB10 INTERACTING GYF PROTEIN"/>
    <property type="match status" value="1"/>
</dbReference>
<feature type="compositionally biased region" description="Polar residues" evidence="1">
    <location>
        <begin position="780"/>
        <end position="793"/>
    </location>
</feature>
<dbReference type="Proteomes" id="UP000250043">
    <property type="component" value="Unassembled WGS sequence"/>
</dbReference>
<dbReference type="SMART" id="SM00444">
    <property type="entry name" value="GYF"/>
    <property type="match status" value="1"/>
</dbReference>
<accession>A0A8E2DND0</accession>
<name>A0A8E2DND0_9APHY</name>
<feature type="domain" description="GYF" evidence="2">
    <location>
        <begin position="340"/>
        <end position="396"/>
    </location>
</feature>